<evidence type="ECO:0000313" key="2">
    <source>
        <dbReference type="EMBL" id="CAG7557295.1"/>
    </source>
</evidence>
<gene>
    <name evidence="2" type="ORF">FEQUK3_LOCUS3076</name>
</gene>
<organism evidence="2 3">
    <name type="scientific">Fusarium equiseti</name>
    <name type="common">Fusarium scirpi</name>
    <dbReference type="NCBI Taxonomy" id="61235"/>
    <lineage>
        <taxon>Eukaryota</taxon>
        <taxon>Fungi</taxon>
        <taxon>Dikarya</taxon>
        <taxon>Ascomycota</taxon>
        <taxon>Pezizomycotina</taxon>
        <taxon>Sordariomycetes</taxon>
        <taxon>Hypocreomycetidae</taxon>
        <taxon>Hypocreales</taxon>
        <taxon>Nectriaceae</taxon>
        <taxon>Fusarium</taxon>
        <taxon>Fusarium incarnatum-equiseti species complex</taxon>
    </lineage>
</organism>
<protein>
    <submittedName>
        <fullName evidence="2">Uncharacterized protein</fullName>
    </submittedName>
</protein>
<evidence type="ECO:0000256" key="1">
    <source>
        <dbReference type="SAM" id="MobiDB-lite"/>
    </source>
</evidence>
<dbReference type="EMBL" id="CAJSTJ010000111">
    <property type="protein sequence ID" value="CAG7557295.1"/>
    <property type="molecule type" value="Genomic_DNA"/>
</dbReference>
<name>A0A8J2IHF2_FUSEQ</name>
<dbReference type="Proteomes" id="UP000693738">
    <property type="component" value="Unassembled WGS sequence"/>
</dbReference>
<evidence type="ECO:0000313" key="3">
    <source>
        <dbReference type="Proteomes" id="UP000693738"/>
    </source>
</evidence>
<dbReference type="AlphaFoldDB" id="A0A8J2IHF2"/>
<comment type="caution">
    <text evidence="2">The sequence shown here is derived from an EMBL/GenBank/DDBJ whole genome shotgun (WGS) entry which is preliminary data.</text>
</comment>
<reference evidence="2" key="1">
    <citation type="submission" date="2021-05" db="EMBL/GenBank/DDBJ databases">
        <authorList>
            <person name="Khan N."/>
        </authorList>
    </citation>
    <scope>NUCLEOTIDE SEQUENCE</scope>
</reference>
<proteinExistence type="predicted"/>
<feature type="region of interest" description="Disordered" evidence="1">
    <location>
        <begin position="1"/>
        <end position="20"/>
    </location>
</feature>
<sequence length="198" mass="22977">MESFDHIEYPASNPKHSANHINSQYKQKGSVMHGVNENPSPSSLPLTYTLPTWLQHAHVVHTVDFRVESDCARDSQDIESGIFIRTHKTRMHGDLFIPHYNISFDYILRLVPSPEDRTRDTLVQRKYDDHNLPPSDSIGWVTAVIQVLGTHRMLIDEEPDDWYIDDRGVFQERGRERTEVQDMVYCGISTILNYKPDK</sequence>
<accession>A0A8J2IHF2</accession>